<feature type="region of interest" description="Disordered" evidence="1">
    <location>
        <begin position="379"/>
        <end position="400"/>
    </location>
</feature>
<proteinExistence type="predicted"/>
<feature type="compositionally biased region" description="Basic and acidic residues" evidence="1">
    <location>
        <begin position="296"/>
        <end position="305"/>
    </location>
</feature>
<dbReference type="Pfam" id="PF13092">
    <property type="entry name" value="CENP-L"/>
    <property type="match status" value="1"/>
</dbReference>
<evidence type="ECO:0000256" key="1">
    <source>
        <dbReference type="SAM" id="MobiDB-lite"/>
    </source>
</evidence>
<dbReference type="OrthoDB" id="8864979at2759"/>
<dbReference type="InParanoid" id="A0A3N4LUV0"/>
<keyword evidence="3" id="KW-1185">Reference proteome</keyword>
<protein>
    <submittedName>
        <fullName evidence="2">Uncharacterized protein</fullName>
    </submittedName>
</protein>
<gene>
    <name evidence="2" type="ORF">L211DRAFT_836681</name>
</gene>
<organism evidence="2 3">
    <name type="scientific">Terfezia boudieri ATCC MYA-4762</name>
    <dbReference type="NCBI Taxonomy" id="1051890"/>
    <lineage>
        <taxon>Eukaryota</taxon>
        <taxon>Fungi</taxon>
        <taxon>Dikarya</taxon>
        <taxon>Ascomycota</taxon>
        <taxon>Pezizomycotina</taxon>
        <taxon>Pezizomycetes</taxon>
        <taxon>Pezizales</taxon>
        <taxon>Pezizaceae</taxon>
        <taxon>Terfezia</taxon>
    </lineage>
</organism>
<feature type="region of interest" description="Disordered" evidence="1">
    <location>
        <begin position="286"/>
        <end position="308"/>
    </location>
</feature>
<reference evidence="2 3" key="1">
    <citation type="journal article" date="2018" name="Nat. Ecol. Evol.">
        <title>Pezizomycetes genomes reveal the molecular basis of ectomycorrhizal truffle lifestyle.</title>
        <authorList>
            <person name="Murat C."/>
            <person name="Payen T."/>
            <person name="Noel B."/>
            <person name="Kuo A."/>
            <person name="Morin E."/>
            <person name="Chen J."/>
            <person name="Kohler A."/>
            <person name="Krizsan K."/>
            <person name="Balestrini R."/>
            <person name="Da Silva C."/>
            <person name="Montanini B."/>
            <person name="Hainaut M."/>
            <person name="Levati E."/>
            <person name="Barry K.W."/>
            <person name="Belfiori B."/>
            <person name="Cichocki N."/>
            <person name="Clum A."/>
            <person name="Dockter R.B."/>
            <person name="Fauchery L."/>
            <person name="Guy J."/>
            <person name="Iotti M."/>
            <person name="Le Tacon F."/>
            <person name="Lindquist E.A."/>
            <person name="Lipzen A."/>
            <person name="Malagnac F."/>
            <person name="Mello A."/>
            <person name="Molinier V."/>
            <person name="Miyauchi S."/>
            <person name="Poulain J."/>
            <person name="Riccioni C."/>
            <person name="Rubini A."/>
            <person name="Sitrit Y."/>
            <person name="Splivallo R."/>
            <person name="Traeger S."/>
            <person name="Wang M."/>
            <person name="Zifcakova L."/>
            <person name="Wipf D."/>
            <person name="Zambonelli A."/>
            <person name="Paolocci F."/>
            <person name="Nowrousian M."/>
            <person name="Ottonello S."/>
            <person name="Baldrian P."/>
            <person name="Spatafora J.W."/>
            <person name="Henrissat B."/>
            <person name="Nagy L.G."/>
            <person name="Aury J.M."/>
            <person name="Wincker P."/>
            <person name="Grigoriev I.V."/>
            <person name="Bonfante P."/>
            <person name="Martin F.M."/>
        </authorList>
    </citation>
    <scope>NUCLEOTIDE SEQUENCE [LARGE SCALE GENOMIC DNA]</scope>
    <source>
        <strain evidence="2 3">ATCC MYA-4762</strain>
    </source>
</reference>
<dbReference type="InterPro" id="IPR025204">
    <property type="entry name" value="CENP-L"/>
</dbReference>
<dbReference type="Proteomes" id="UP000267821">
    <property type="component" value="Unassembled WGS sequence"/>
</dbReference>
<dbReference type="AlphaFoldDB" id="A0A3N4LUV0"/>
<evidence type="ECO:0000313" key="2">
    <source>
        <dbReference type="EMBL" id="RPB25349.1"/>
    </source>
</evidence>
<evidence type="ECO:0000313" key="3">
    <source>
        <dbReference type="Proteomes" id="UP000267821"/>
    </source>
</evidence>
<accession>A0A3N4LUV0</accession>
<dbReference type="EMBL" id="ML121538">
    <property type="protein sequence ID" value="RPB25349.1"/>
    <property type="molecule type" value="Genomic_DNA"/>
</dbReference>
<name>A0A3N4LUV0_9PEZI</name>
<sequence length="450" mass="48990">MPRLKEVSHPFLNTTYSLHRVSPLYKFPTLNPSEHLHQAEQSPKQRSQSPFKAHERALTNLLKGEVLRGVNVSRWDASFDGENAEMAKLGRFKGCKWCLVPTLAALREYSAEQALREVEDNDDEEEEDMERVWAKAIRGRGDVAGVEVSFDYERGLGGYVAYLIGPPQKEDGEFTKLPLVLTRLPKLLVDVLFEYLAATFDTLALSMGVTEGTSGMGAGNGESVGWLGEMLEMYVEQMKGRVDKGIALTYRIPTGLGSGVKVITAGLEKGDISGFLSYGMALGPRMTRNGKKRKREGNDDAEQSKRRGPFLLAVERHMESTMSLDATKLTLTKVTCGGFIVGGAPSGATIANGDGKKATTEAEATEPSGRVKIFVRRKGQIKGADGDEDQGAMDGRSGEEAAAEKFMDELIQLAIRKGGIANYVYANGGDDGRTSNVIEPKQTTGKILRG</sequence>